<accession>A0A2P8A5D2</accession>
<dbReference type="AlphaFoldDB" id="A0A2P8A5D2"/>
<dbReference type="GO" id="GO:0005634">
    <property type="term" value="C:nucleus"/>
    <property type="evidence" value="ECO:0007669"/>
    <property type="project" value="UniProtKB-SubCell"/>
</dbReference>
<evidence type="ECO:0000313" key="8">
    <source>
        <dbReference type="Proteomes" id="UP000243723"/>
    </source>
</evidence>
<dbReference type="OrthoDB" id="5402929at2759"/>
<comment type="caution">
    <text evidence="7">The sequence shown here is derived from an EMBL/GenBank/DDBJ whole genome shotgun (WGS) entry which is preliminary data.</text>
</comment>
<evidence type="ECO:0000256" key="3">
    <source>
        <dbReference type="ARBA" id="ARBA00023163"/>
    </source>
</evidence>
<evidence type="ECO:0000256" key="5">
    <source>
        <dbReference type="SAM" id="MobiDB-lite"/>
    </source>
</evidence>
<name>A0A2P8A5D2_9PEZI</name>
<protein>
    <recommendedName>
        <fullName evidence="6">Bromodomain associated domain-containing protein</fullName>
    </recommendedName>
</protein>
<sequence>MSTPQNLHSAALRIPILHILRASGFHSTKPSVLETLVNLTERYLLLLASSTVNHALANHNSLTPDVTDLRMALTECGVLLPVHGGAEEEWTEKLRKPLEDYDNIPYGAVRRQKEIAKREEEDTADMKAFKDWVMGDKYREIRRIAGMLPDNSTSVAGQGRVAGEGGGAQEDFLTALKRKNKAIVDEERWAGTVLGRDNEDRDLVIEGGNVENINEWGRKLMEKTEKEKAERGKKANGDGDVEMMTALS</sequence>
<keyword evidence="2" id="KW-0805">Transcription regulation</keyword>
<comment type="subcellular location">
    <subcellularLocation>
        <location evidence="1">Nucleus</location>
    </subcellularLocation>
</comment>
<dbReference type="InterPro" id="IPR006565">
    <property type="entry name" value="BTP"/>
</dbReference>
<evidence type="ECO:0000256" key="4">
    <source>
        <dbReference type="ARBA" id="ARBA00023242"/>
    </source>
</evidence>
<feature type="region of interest" description="Disordered" evidence="5">
    <location>
        <begin position="224"/>
        <end position="248"/>
    </location>
</feature>
<dbReference type="GO" id="GO:0046982">
    <property type="term" value="F:protein heterodimerization activity"/>
    <property type="evidence" value="ECO:0007669"/>
    <property type="project" value="InterPro"/>
</dbReference>
<gene>
    <name evidence="7" type="ORF">B9Z65_4552</name>
</gene>
<dbReference type="EMBL" id="NHZQ01000066">
    <property type="protein sequence ID" value="PSK55674.1"/>
    <property type="molecule type" value="Genomic_DNA"/>
</dbReference>
<evidence type="ECO:0000259" key="6">
    <source>
        <dbReference type="SMART" id="SM00576"/>
    </source>
</evidence>
<dbReference type="STRING" id="40998.A0A2P8A5D2"/>
<keyword evidence="3" id="KW-0804">Transcription</keyword>
<evidence type="ECO:0000313" key="7">
    <source>
        <dbReference type="EMBL" id="PSK55674.1"/>
    </source>
</evidence>
<evidence type="ECO:0000256" key="2">
    <source>
        <dbReference type="ARBA" id="ARBA00023015"/>
    </source>
</evidence>
<keyword evidence="8" id="KW-1185">Reference proteome</keyword>
<dbReference type="Pfam" id="PF07524">
    <property type="entry name" value="Bromo_TP"/>
    <property type="match status" value="1"/>
</dbReference>
<dbReference type="CDD" id="cd00076">
    <property type="entry name" value="HFD_SF"/>
    <property type="match status" value="1"/>
</dbReference>
<feature type="compositionally biased region" description="Basic and acidic residues" evidence="5">
    <location>
        <begin position="224"/>
        <end position="237"/>
    </location>
</feature>
<reference evidence="7 8" key="1">
    <citation type="submission" date="2017-05" db="EMBL/GenBank/DDBJ databases">
        <title>Draft genome sequence of Elsinoe australis.</title>
        <authorList>
            <person name="Cheng Q."/>
        </authorList>
    </citation>
    <scope>NUCLEOTIDE SEQUENCE [LARGE SCALE GENOMIC DNA]</scope>
    <source>
        <strain evidence="7 8">NL1</strain>
    </source>
</reference>
<evidence type="ECO:0000256" key="1">
    <source>
        <dbReference type="ARBA" id="ARBA00004123"/>
    </source>
</evidence>
<dbReference type="InterPro" id="IPR009072">
    <property type="entry name" value="Histone-fold"/>
</dbReference>
<proteinExistence type="predicted"/>
<dbReference type="Gene3D" id="1.10.20.10">
    <property type="entry name" value="Histone, subunit A"/>
    <property type="match status" value="1"/>
</dbReference>
<keyword evidence="4" id="KW-0539">Nucleus</keyword>
<organism evidence="7 8">
    <name type="scientific">Elsinoe australis</name>
    <dbReference type="NCBI Taxonomy" id="40998"/>
    <lineage>
        <taxon>Eukaryota</taxon>
        <taxon>Fungi</taxon>
        <taxon>Dikarya</taxon>
        <taxon>Ascomycota</taxon>
        <taxon>Pezizomycotina</taxon>
        <taxon>Dothideomycetes</taxon>
        <taxon>Dothideomycetidae</taxon>
        <taxon>Myriangiales</taxon>
        <taxon>Elsinoaceae</taxon>
        <taxon>Elsinoe</taxon>
    </lineage>
</organism>
<dbReference type="SMART" id="SM00576">
    <property type="entry name" value="BTP"/>
    <property type="match status" value="1"/>
</dbReference>
<dbReference type="Proteomes" id="UP000243723">
    <property type="component" value="Unassembled WGS sequence"/>
</dbReference>
<feature type="domain" description="Bromodomain associated" evidence="6">
    <location>
        <begin position="5"/>
        <end position="82"/>
    </location>
</feature>